<proteinExistence type="predicted"/>
<keyword evidence="6" id="KW-1185">Reference proteome</keyword>
<dbReference type="SUPFAM" id="SSF51621">
    <property type="entry name" value="Phosphoenolpyruvate/pyruvate domain"/>
    <property type="match status" value="1"/>
</dbReference>
<protein>
    <submittedName>
        <fullName evidence="5">CoA ester lyase</fullName>
    </submittedName>
</protein>
<organism evidence="5 6">
    <name type="scientific">Pseudonocardia zijingensis</name>
    <dbReference type="NCBI Taxonomy" id="153376"/>
    <lineage>
        <taxon>Bacteria</taxon>
        <taxon>Bacillati</taxon>
        <taxon>Actinomycetota</taxon>
        <taxon>Actinomycetes</taxon>
        <taxon>Pseudonocardiales</taxon>
        <taxon>Pseudonocardiaceae</taxon>
        <taxon>Pseudonocardia</taxon>
    </lineage>
</organism>
<comment type="cofactor">
    <cofactor evidence="1">
        <name>Mg(2+)</name>
        <dbReference type="ChEBI" id="CHEBI:18420"/>
    </cofactor>
</comment>
<dbReference type="EMBL" id="BAAAHP010000268">
    <property type="protein sequence ID" value="GAA0904769.1"/>
    <property type="molecule type" value="Genomic_DNA"/>
</dbReference>
<keyword evidence="2" id="KW-0479">Metal-binding</keyword>
<dbReference type="Pfam" id="PF03328">
    <property type="entry name" value="HpcH_HpaI"/>
    <property type="match status" value="1"/>
</dbReference>
<dbReference type="PIRSF" id="PIRSF015582">
    <property type="entry name" value="Cit_lyase_B"/>
    <property type="match status" value="1"/>
</dbReference>
<reference evidence="5 6" key="1">
    <citation type="journal article" date="2019" name="Int. J. Syst. Evol. Microbiol.">
        <title>The Global Catalogue of Microorganisms (GCM) 10K type strain sequencing project: providing services to taxonomists for standard genome sequencing and annotation.</title>
        <authorList>
            <consortium name="The Broad Institute Genomics Platform"/>
            <consortium name="The Broad Institute Genome Sequencing Center for Infectious Disease"/>
            <person name="Wu L."/>
            <person name="Ma J."/>
        </authorList>
    </citation>
    <scope>NUCLEOTIDE SEQUENCE [LARGE SCALE GENOMIC DNA]</scope>
    <source>
        <strain evidence="5 6">JCM 11117</strain>
    </source>
</reference>
<keyword evidence="3" id="KW-0460">Magnesium</keyword>
<dbReference type="PANTHER" id="PTHR32308">
    <property type="entry name" value="LYASE BETA SUBUNIT, PUTATIVE (AFU_ORTHOLOGUE AFUA_4G13030)-RELATED"/>
    <property type="match status" value="1"/>
</dbReference>
<dbReference type="InterPro" id="IPR040442">
    <property type="entry name" value="Pyrv_kinase-like_dom_sf"/>
</dbReference>
<sequence length="286" mass="29349">MCRVAAQSGAQMPVGRTLLFVPGDRPDRIARAIATDADAVAVDLEDAVAPAAKPVARTSAVTAVHAAEPRANLFLRVNALSDPEFAADLAVAQDLLPRLTGVLLPKAETPEDVRRLDDLLGGAAALLPIVETSRGVLAAPAIAAASPRVATLLFGTLDLAADLGVTPTVGGRELLHARSQVVLATAAAGLPGPLDGPHAALDDTDGLVRASTLARELGFSGKVVLHPRQLAPVREAFAPTEAELTRAREVLDAAREAGTGAFRLPDGTFVDAPVVRRAAALLGVEA</sequence>
<evidence type="ECO:0000256" key="3">
    <source>
        <dbReference type="ARBA" id="ARBA00022842"/>
    </source>
</evidence>
<keyword evidence="5" id="KW-0456">Lyase</keyword>
<dbReference type="GO" id="GO:0016829">
    <property type="term" value="F:lyase activity"/>
    <property type="evidence" value="ECO:0007669"/>
    <property type="project" value="UniProtKB-KW"/>
</dbReference>
<dbReference type="InterPro" id="IPR005000">
    <property type="entry name" value="Aldolase/citrate-lyase_domain"/>
</dbReference>
<evidence type="ECO:0000259" key="4">
    <source>
        <dbReference type="Pfam" id="PF03328"/>
    </source>
</evidence>
<dbReference type="PANTHER" id="PTHR32308:SF0">
    <property type="entry name" value="HPCH_HPAI ALDOLASE_CITRATE LYASE DOMAIN-CONTAINING PROTEIN"/>
    <property type="match status" value="1"/>
</dbReference>
<evidence type="ECO:0000313" key="5">
    <source>
        <dbReference type="EMBL" id="GAA0904769.1"/>
    </source>
</evidence>
<evidence type="ECO:0000256" key="1">
    <source>
        <dbReference type="ARBA" id="ARBA00001946"/>
    </source>
</evidence>
<dbReference type="Gene3D" id="3.20.20.60">
    <property type="entry name" value="Phosphoenolpyruvate-binding domains"/>
    <property type="match status" value="1"/>
</dbReference>
<dbReference type="InterPro" id="IPR015813">
    <property type="entry name" value="Pyrv/PenolPyrv_kinase-like_dom"/>
</dbReference>
<name>A0ABN1NF36_9PSEU</name>
<evidence type="ECO:0000313" key="6">
    <source>
        <dbReference type="Proteomes" id="UP001499967"/>
    </source>
</evidence>
<accession>A0ABN1NF36</accession>
<feature type="domain" description="HpcH/HpaI aldolase/citrate lyase" evidence="4">
    <location>
        <begin position="16"/>
        <end position="227"/>
    </location>
</feature>
<comment type="caution">
    <text evidence="5">The sequence shown here is derived from an EMBL/GenBank/DDBJ whole genome shotgun (WGS) entry which is preliminary data.</text>
</comment>
<dbReference type="Proteomes" id="UP001499967">
    <property type="component" value="Unassembled WGS sequence"/>
</dbReference>
<gene>
    <name evidence="5" type="ORF">GCM10009559_72630</name>
</gene>
<dbReference type="InterPro" id="IPR011206">
    <property type="entry name" value="Citrate_lyase_beta/mcl1/mcl2"/>
</dbReference>
<evidence type="ECO:0000256" key="2">
    <source>
        <dbReference type="ARBA" id="ARBA00022723"/>
    </source>
</evidence>